<comment type="caution">
    <text evidence="1">The sequence shown here is derived from an EMBL/GenBank/DDBJ whole genome shotgun (WGS) entry which is preliminary data.</text>
</comment>
<accession>A0A833RSU3</accession>
<evidence type="ECO:0000313" key="1">
    <source>
        <dbReference type="EMBL" id="KAF3427568.1"/>
    </source>
</evidence>
<organism evidence="1 2">
    <name type="scientific">Frieseomelitta varia</name>
    <dbReference type="NCBI Taxonomy" id="561572"/>
    <lineage>
        <taxon>Eukaryota</taxon>
        <taxon>Metazoa</taxon>
        <taxon>Ecdysozoa</taxon>
        <taxon>Arthropoda</taxon>
        <taxon>Hexapoda</taxon>
        <taxon>Insecta</taxon>
        <taxon>Pterygota</taxon>
        <taxon>Neoptera</taxon>
        <taxon>Endopterygota</taxon>
        <taxon>Hymenoptera</taxon>
        <taxon>Apocrita</taxon>
        <taxon>Aculeata</taxon>
        <taxon>Apoidea</taxon>
        <taxon>Anthophila</taxon>
        <taxon>Apidae</taxon>
        <taxon>Frieseomelitta</taxon>
    </lineage>
</organism>
<reference evidence="1" key="1">
    <citation type="submission" date="2019-11" db="EMBL/GenBank/DDBJ databases">
        <title>The nuclear and mitochondrial genomes of Frieseomelitta varia - a highly eusocial stingless bee (Meliponini) with a permanently sterile worker caste.</title>
        <authorList>
            <person name="Freitas F.C.P."/>
            <person name="Lourenco A.P."/>
            <person name="Nunes F.M.F."/>
            <person name="Paschoal A.R."/>
            <person name="Abreu F.C.P."/>
            <person name="Barbin F.O."/>
            <person name="Bataglia L."/>
            <person name="Cardoso-Junior C.A.M."/>
            <person name="Cervoni M.S."/>
            <person name="Silva S.R."/>
            <person name="Dalarmi F."/>
            <person name="Del Lama M.A."/>
            <person name="Depintor T.S."/>
            <person name="Ferreira K.M."/>
            <person name="Goria P.S."/>
            <person name="Jaskot M.C."/>
            <person name="Lago D.C."/>
            <person name="Luna-Lucena D."/>
            <person name="Moda L.M."/>
            <person name="Nascimento L."/>
            <person name="Pedrino M."/>
            <person name="Rabico F.O."/>
            <person name="Sanches F.C."/>
            <person name="Santos D.E."/>
            <person name="Santos C.G."/>
            <person name="Vieira J."/>
            <person name="Lopes T.F."/>
            <person name="Barchuk A.R."/>
            <person name="Hartfelder K."/>
            <person name="Simoes Z.L.P."/>
            <person name="Bitondi M.M.G."/>
            <person name="Pinheiro D.G."/>
        </authorList>
    </citation>
    <scope>NUCLEOTIDE SEQUENCE</scope>
    <source>
        <strain evidence="1">USP_RPSP 00005682</strain>
        <tissue evidence="1">Whole individual</tissue>
    </source>
</reference>
<protein>
    <submittedName>
        <fullName evidence="1">Uncharacterized protein</fullName>
    </submittedName>
</protein>
<gene>
    <name evidence="1" type="ORF">E2986_12926</name>
</gene>
<dbReference type="Proteomes" id="UP000655588">
    <property type="component" value="Unassembled WGS sequence"/>
</dbReference>
<dbReference type="EMBL" id="WNWW01000251">
    <property type="protein sequence ID" value="KAF3427568.1"/>
    <property type="molecule type" value="Genomic_DNA"/>
</dbReference>
<sequence length="296" mass="34246">MCFFACDFHDNLPNRHSFLLNCRQGHTYETAKLIDCRSRRRDHFHSRGKPRRFAFTLYARTNPWIPSTRRCVPVFWRSTILSLDVAESKCREHCFATVSQRVRRRCRRSKLVRQQTTGRIDAVVASGPDISSAAEISRKFLSSPIDLSIESAIRYGEMRIRKEEKKMENGTAGFIRNIIRFCRSMWRQDTKRKTKGGKKKRDVRGLSHSFLLLIDWEILRSFNRYSLCDRSGIVSLCKVVLGDTFRTGICGNNNVEQRVVFLIAENTTEERTEPATPAQPLTNVGSETAHYDADFI</sequence>
<proteinExistence type="predicted"/>
<evidence type="ECO:0000313" key="2">
    <source>
        <dbReference type="Proteomes" id="UP000655588"/>
    </source>
</evidence>
<dbReference type="AlphaFoldDB" id="A0A833RSU3"/>
<keyword evidence="2" id="KW-1185">Reference proteome</keyword>
<name>A0A833RSU3_9HYME</name>